<dbReference type="EMBL" id="CALNXI010000275">
    <property type="protein sequence ID" value="CAH3023787.1"/>
    <property type="molecule type" value="Genomic_DNA"/>
</dbReference>
<dbReference type="PANTHER" id="PTHR37079">
    <property type="entry name" value="SERINE/THREONINE-PROTEIN KINASE ATM"/>
    <property type="match status" value="1"/>
</dbReference>
<dbReference type="SUPFAM" id="SSF48371">
    <property type="entry name" value="ARM repeat"/>
    <property type="match status" value="3"/>
</dbReference>
<evidence type="ECO:0008006" key="3">
    <source>
        <dbReference type="Google" id="ProtNLM"/>
    </source>
</evidence>
<sequence>QDAATKILNYLSSPAVLKIIDENSVLKRKKSITWDKIFESVQVFVERELTSIGHLTSTLETRQKTVVSFVRTFIKKADDRKFCPFMFIINSGLVDLSINDPTLSFYPFLHNVFLTTSRFLKLRIININLIDTFVSFMEKKSPWLSKKKQLLASIIYLSVESASASCTLNGSKLFKFFENVFKEIRNDGNPSLVEYFLYALNAFVKSCADDCRGQVCRLGETLFPLMLQMWKTAQPVAKDQLVQFMRLQVCAHHPLGVHEDEHGAWSSSVNHWKECLQRLYSAIVDDVEQLKKKVVRASSMKLDPGFSPQFIELAADVFHQVFWVQSNYHSIPTSQDSTEPGAKRQKIELGWHFSREILENSSENLVLLSWLQILSSLFCKHPSSIPATEFQPFLLVLHQLQTKHKRHETIQQVLRSIEALVQCFAKRKFQLEKHVIKSIKPTLKQIWVSALRIIGIKHLTDSGFSLLISLLKEQVHPDPDIFVTILRSGVPSRFSVEFLYTYLVQHHLPEKLDCVSTTGFPVTREGSYPLRHQLFNWMLPIDNGTDGNSDVLAFWAAKSSSRLTNTQLLATVLVALTQKFPTTMDVFRPNSPGCHCPEEFSHDAERALVQMQEVYLKSTFDQVNIRWWNGSFNQREKKPTIQANYNRKIESLCTLLCDRLSQIASALCENFEIQSSGGMSKERLLSFGGRIEGLVRFCCLACQVMVYLIKSNSLTQEEVRNLPVKKKLGNLLNKVADGVSEINRSHDLEVTTRMEVLTGIISELERMFTVLSETASSPQLFCGMILREKTPRSLLSEIVAIYSGELAQSASVNSSRLDITERSFVSQSTSVVSMDETDGFDDFESDLSSSDELVTIPGSHSQSQKKGVKSAYSTLRESSARFLCKWSMQDGGDVGISALDHQPNDIKEKVVSFFNSEEFNISKDGDLKLYFTVSFALASSNTSLPSHHLEVLLEVFRQAMSKYRKDQKVCCQGLKLLVELTRHLSDNTNLDSDLESSREIAAHILKAFWTLKDTQYSPIVRLHMAKCMETFLKVDPEENWCGMKQVKKDRDGAVKESSSLSLSEEFPKLLGDSSHLLRTYMASAIKVLFVRHVTNASAVPAPRDHQYEMFERVAQILVQSLTETVAETLSEEEREDECVNRSSSMLACLKQIALVSPICEKRAIALLFQAVKEQFLDKDLVKKVLAQLACELGYTSRAAYVKNHLEFIIDDWLKHGFKITDFPCQMLDFKRVADFFQYHHSSILPSLISRPETAQQSVALFTEQLVPSGDCREFVRESFCHITAYYLPWFAQQSRIDSLKSSEQAKIAQARKSSDFLVSILTEEAVDKLFAKKFDEQIVSLLLRMYEPTSEGSDLSQFTKETDPEPDPPFFTSHAIKATFDYLTSCHPGGKSIVSVLCTSKDSIQKILLALTSRIAESHLIHEKRRILSMYRLFVWLLLKDLAQGLRNNWAFFIRDVIHSLLRIINEEKELEKRPKQHTQEIQLVVDSDLFLPCCNLLYYVCKAAVECCSQELSSHLHVIVSTLTPYALGEGERAEQAFQLLNFLILDSSKDLRDTIRCLDPFPDTMEFKKINKTHKQLKKDRTSLLEEITHFLSADSHSSPETRLEGLRLLKASIIKNKHQLVDLVERTGVASSKPSSSTVADLVHGLIKLGSVLKSCEEDQAKAVQCEVATCLGEIGAVDLSTVSLRCKDAETDSLAGNSISQRNSTIVRLLNSYLVDKSVQVVTAAASCLKQILATESGLQLLKRFEETALVTPGGASAMEVISDVKLDDANLWIPGLDGQEYSHEQWITKLACTLIESGLVKDEVLFVLSPICKTKVFRFSYCEIYGIKSIS</sequence>
<accession>A0ABN8M6G6</accession>
<dbReference type="Proteomes" id="UP001159427">
    <property type="component" value="Unassembled WGS sequence"/>
</dbReference>
<feature type="non-terminal residue" evidence="1">
    <location>
        <position position="1"/>
    </location>
</feature>
<reference evidence="1 2" key="1">
    <citation type="submission" date="2022-05" db="EMBL/GenBank/DDBJ databases">
        <authorList>
            <consortium name="Genoscope - CEA"/>
            <person name="William W."/>
        </authorList>
    </citation>
    <scope>NUCLEOTIDE SEQUENCE [LARGE SCALE GENOMIC DNA]</scope>
</reference>
<evidence type="ECO:0000313" key="2">
    <source>
        <dbReference type="Proteomes" id="UP001159427"/>
    </source>
</evidence>
<proteinExistence type="predicted"/>
<evidence type="ECO:0000313" key="1">
    <source>
        <dbReference type="EMBL" id="CAH3023787.1"/>
    </source>
</evidence>
<name>A0ABN8M6G6_9CNID</name>
<gene>
    <name evidence="1" type="ORF">PEVE_00020512</name>
</gene>
<dbReference type="InterPro" id="IPR016024">
    <property type="entry name" value="ARM-type_fold"/>
</dbReference>
<protein>
    <recommendedName>
        <fullName evidence="3">Non-specific serine/threonine protein kinase</fullName>
    </recommendedName>
</protein>
<dbReference type="PANTHER" id="PTHR37079:SF4">
    <property type="entry name" value="SERINE_THREONINE-PROTEIN KINASE ATM"/>
    <property type="match status" value="1"/>
</dbReference>
<comment type="caution">
    <text evidence="1">The sequence shown here is derived from an EMBL/GenBank/DDBJ whole genome shotgun (WGS) entry which is preliminary data.</text>
</comment>
<keyword evidence="2" id="KW-1185">Reference proteome</keyword>
<dbReference type="InterPro" id="IPR038980">
    <property type="entry name" value="ATM_plant"/>
</dbReference>
<organism evidence="1 2">
    <name type="scientific">Porites evermanni</name>
    <dbReference type="NCBI Taxonomy" id="104178"/>
    <lineage>
        <taxon>Eukaryota</taxon>
        <taxon>Metazoa</taxon>
        <taxon>Cnidaria</taxon>
        <taxon>Anthozoa</taxon>
        <taxon>Hexacorallia</taxon>
        <taxon>Scleractinia</taxon>
        <taxon>Fungiina</taxon>
        <taxon>Poritidae</taxon>
        <taxon>Porites</taxon>
    </lineage>
</organism>